<evidence type="ECO:0000256" key="1">
    <source>
        <dbReference type="SAM" id="Phobius"/>
    </source>
</evidence>
<dbReference type="OrthoDB" id="7902892at2759"/>
<keyword evidence="1" id="KW-1133">Transmembrane helix</keyword>
<feature type="transmembrane region" description="Helical" evidence="1">
    <location>
        <begin position="12"/>
        <end position="30"/>
    </location>
</feature>
<keyword evidence="3" id="KW-1185">Reference proteome</keyword>
<dbReference type="Proteomes" id="UP001152888">
    <property type="component" value="Unassembled WGS sequence"/>
</dbReference>
<reference evidence="2" key="1">
    <citation type="submission" date="2022-03" db="EMBL/GenBank/DDBJ databases">
        <authorList>
            <person name="Sayadi A."/>
        </authorList>
    </citation>
    <scope>NUCLEOTIDE SEQUENCE</scope>
</reference>
<organism evidence="2 3">
    <name type="scientific">Acanthoscelides obtectus</name>
    <name type="common">Bean weevil</name>
    <name type="synonym">Bruchus obtectus</name>
    <dbReference type="NCBI Taxonomy" id="200917"/>
    <lineage>
        <taxon>Eukaryota</taxon>
        <taxon>Metazoa</taxon>
        <taxon>Ecdysozoa</taxon>
        <taxon>Arthropoda</taxon>
        <taxon>Hexapoda</taxon>
        <taxon>Insecta</taxon>
        <taxon>Pterygota</taxon>
        <taxon>Neoptera</taxon>
        <taxon>Endopterygota</taxon>
        <taxon>Coleoptera</taxon>
        <taxon>Polyphaga</taxon>
        <taxon>Cucujiformia</taxon>
        <taxon>Chrysomeloidea</taxon>
        <taxon>Chrysomelidae</taxon>
        <taxon>Bruchinae</taxon>
        <taxon>Bruchini</taxon>
        <taxon>Acanthoscelides</taxon>
    </lineage>
</organism>
<evidence type="ECO:0000313" key="2">
    <source>
        <dbReference type="EMBL" id="CAH1990398.1"/>
    </source>
</evidence>
<keyword evidence="1" id="KW-0472">Membrane</keyword>
<name>A0A9P0LBX6_ACAOB</name>
<evidence type="ECO:0000313" key="3">
    <source>
        <dbReference type="Proteomes" id="UP001152888"/>
    </source>
</evidence>
<dbReference type="EMBL" id="CAKOFQ010007086">
    <property type="protein sequence ID" value="CAH1990398.1"/>
    <property type="molecule type" value="Genomic_DNA"/>
</dbReference>
<proteinExistence type="predicted"/>
<protein>
    <submittedName>
        <fullName evidence="2">Uncharacterized protein</fullName>
    </submittedName>
</protein>
<accession>A0A9P0LBX6</accession>
<comment type="caution">
    <text evidence="2">The sequence shown here is derived from an EMBL/GenBank/DDBJ whole genome shotgun (WGS) entry which is preliminary data.</text>
</comment>
<gene>
    <name evidence="2" type="ORF">ACAOBT_LOCUS19635</name>
</gene>
<keyword evidence="1" id="KW-0812">Transmembrane</keyword>
<dbReference type="AlphaFoldDB" id="A0A9P0LBX6"/>
<sequence>MWLEEVDHNRGYTPITAFFYVSIMRIRAIVRGRNISHTSVHTTLGEHASLPRAKSTRIDSKRLCTTG</sequence>